<dbReference type="AlphaFoldDB" id="A0A2Z6RSN4"/>
<dbReference type="Proteomes" id="UP000247702">
    <property type="component" value="Unassembled WGS sequence"/>
</dbReference>
<reference evidence="1 2" key="1">
    <citation type="submission" date="2017-11" db="EMBL/GenBank/DDBJ databases">
        <title>The genome of Rhizophagus clarus HR1 reveals common genetic basis of auxotrophy among arbuscular mycorrhizal fungi.</title>
        <authorList>
            <person name="Kobayashi Y."/>
        </authorList>
    </citation>
    <scope>NUCLEOTIDE SEQUENCE [LARGE SCALE GENOMIC DNA]</scope>
    <source>
        <strain evidence="1 2">HR1</strain>
    </source>
</reference>
<dbReference type="PANTHER" id="PTHR12459:SF19">
    <property type="entry name" value="TRANSMEMBRANE PROTEIN 135 N-TERMINAL DOMAIN-CONTAINING PROTEIN"/>
    <property type="match status" value="1"/>
</dbReference>
<gene>
    <name evidence="1" type="ORF">RclHR1_02480025</name>
</gene>
<proteinExistence type="predicted"/>
<accession>A0A2Z6RSN4</accession>
<protein>
    <recommendedName>
        <fullName evidence="3">Transmembrane protein 135 N-terminal domain-containing protein</fullName>
    </recommendedName>
</protein>
<evidence type="ECO:0000313" key="1">
    <source>
        <dbReference type="EMBL" id="GBB95126.1"/>
    </source>
</evidence>
<evidence type="ECO:0000313" key="2">
    <source>
        <dbReference type="Proteomes" id="UP000247702"/>
    </source>
</evidence>
<keyword evidence="2" id="KW-1185">Reference proteome</keyword>
<sequence>MSYVVSSYCLLTILVEKKFQLFQMTEINNLESEEFITQDNEKKTRLLFLLSFAISNEKYASTLKLLAPVLKKFQVLAKLPTPAEFNSVSNLKPHNHHTSLSATFCLHKDCLPQTTRKGLSTFVQVYGIASIIEILIRFPRLFRKQVSLNQIIKSVSFYSSTRCALSIASYAIIYKSLVRFFTRLFDPLLRPPPSSSLIVNDVVCSPLVPPFLAGLLAGPTILIDNVQSRRILIAIFMLSKSLQYTYHALRQNGIIPKMPWWWGSWLIFPISSAQLIYTYLLHPDIFPRSYDKFITSRSTTYVNPRPSDFSDAMPWPTGREIVDRIAILSSLYYPEFYSSKLHGRDVPPLPDNLKPIQPVLEIAHPSHSKMLCAMLHHEEPSCLVTYTKFIAKEGIDALKFMGIVYTISLILSERSRPNGGIANILIQGVPEIFKGATFITMAIATSWALCCGFQKILPNKFMPISRFYLNGFIGGLWVLVEKPNRRLDIGMYSLRLSIESFWKLLVKKGKVRNIRNGEAIYYSLAMGLIMAIHKNQPKIISSPYVRFVLSRLFGE</sequence>
<dbReference type="PANTHER" id="PTHR12459">
    <property type="entry name" value="TRANSMEMBRANE PROTEIN 135-RELATED"/>
    <property type="match status" value="1"/>
</dbReference>
<comment type="caution">
    <text evidence="1">The sequence shown here is derived from an EMBL/GenBank/DDBJ whole genome shotgun (WGS) entry which is preliminary data.</text>
</comment>
<dbReference type="InterPro" id="IPR026749">
    <property type="entry name" value="Tmem135"/>
</dbReference>
<dbReference type="EMBL" id="BEXD01001646">
    <property type="protein sequence ID" value="GBB95126.1"/>
    <property type="molecule type" value="Genomic_DNA"/>
</dbReference>
<organism evidence="1 2">
    <name type="scientific">Rhizophagus clarus</name>
    <dbReference type="NCBI Taxonomy" id="94130"/>
    <lineage>
        <taxon>Eukaryota</taxon>
        <taxon>Fungi</taxon>
        <taxon>Fungi incertae sedis</taxon>
        <taxon>Mucoromycota</taxon>
        <taxon>Glomeromycotina</taxon>
        <taxon>Glomeromycetes</taxon>
        <taxon>Glomerales</taxon>
        <taxon>Glomeraceae</taxon>
        <taxon>Rhizophagus</taxon>
    </lineage>
</organism>
<evidence type="ECO:0008006" key="3">
    <source>
        <dbReference type="Google" id="ProtNLM"/>
    </source>
</evidence>
<name>A0A2Z6RSN4_9GLOM</name>